<accession>A0ACC2WJX1</accession>
<dbReference type="EMBL" id="JASBWU010000030">
    <property type="protein sequence ID" value="KAJ9111480.1"/>
    <property type="molecule type" value="Genomic_DNA"/>
</dbReference>
<organism evidence="1 2">
    <name type="scientific">Naganishia vaughanmartiniae</name>
    <dbReference type="NCBI Taxonomy" id="1424756"/>
    <lineage>
        <taxon>Eukaryota</taxon>
        <taxon>Fungi</taxon>
        <taxon>Dikarya</taxon>
        <taxon>Basidiomycota</taxon>
        <taxon>Agaricomycotina</taxon>
        <taxon>Tremellomycetes</taxon>
        <taxon>Filobasidiales</taxon>
        <taxon>Filobasidiaceae</taxon>
        <taxon>Naganishia</taxon>
    </lineage>
</organism>
<dbReference type="Proteomes" id="UP001243375">
    <property type="component" value="Unassembled WGS sequence"/>
</dbReference>
<gene>
    <name evidence="1" type="ORF">QFC22_006507</name>
</gene>
<proteinExistence type="predicted"/>
<evidence type="ECO:0000313" key="1">
    <source>
        <dbReference type="EMBL" id="KAJ9111480.1"/>
    </source>
</evidence>
<evidence type="ECO:0000313" key="2">
    <source>
        <dbReference type="Proteomes" id="UP001243375"/>
    </source>
</evidence>
<name>A0ACC2WJX1_9TREE</name>
<reference evidence="1" key="1">
    <citation type="submission" date="2023-04" db="EMBL/GenBank/DDBJ databases">
        <title>Draft Genome sequencing of Naganishia species isolated from polar environments using Oxford Nanopore Technology.</title>
        <authorList>
            <person name="Leo P."/>
            <person name="Venkateswaran K."/>
        </authorList>
    </citation>
    <scope>NUCLEOTIDE SEQUENCE</scope>
    <source>
        <strain evidence="1">MNA-CCFEE 5425</strain>
    </source>
</reference>
<protein>
    <submittedName>
        <fullName evidence="1">Uncharacterized protein</fullName>
    </submittedName>
</protein>
<keyword evidence="2" id="KW-1185">Reference proteome</keyword>
<sequence length="196" mass="21153">MPLSHHRRCLPSSFFDATLAKPMGKGQIRGVPLVNFEDGCAFPQGSGFSSSSSGLSFSLDEELREAEVLESPSGLEEMLPLLGDDLDEELIDEADGRGPLLLDPAALEDDEAVPLLAVEEEGARLLLLPLEEVEEGRVLLEDPALREDETAGSLELDDFDLELELLDEADDLELEERLLDVFLSSSGGGLACIATK</sequence>
<comment type="caution">
    <text evidence="1">The sequence shown here is derived from an EMBL/GenBank/DDBJ whole genome shotgun (WGS) entry which is preliminary data.</text>
</comment>